<proteinExistence type="predicted"/>
<dbReference type="Proteomes" id="UP000239485">
    <property type="component" value="Unassembled WGS sequence"/>
</dbReference>
<organism evidence="2 3">
    <name type="scientific">Kineococcus xinjiangensis</name>
    <dbReference type="NCBI Taxonomy" id="512762"/>
    <lineage>
        <taxon>Bacteria</taxon>
        <taxon>Bacillati</taxon>
        <taxon>Actinomycetota</taxon>
        <taxon>Actinomycetes</taxon>
        <taxon>Kineosporiales</taxon>
        <taxon>Kineosporiaceae</taxon>
        <taxon>Kineococcus</taxon>
    </lineage>
</organism>
<feature type="region of interest" description="Disordered" evidence="1">
    <location>
        <begin position="91"/>
        <end position="117"/>
    </location>
</feature>
<dbReference type="OrthoDB" id="10008711at2"/>
<evidence type="ECO:0000313" key="3">
    <source>
        <dbReference type="Proteomes" id="UP000239485"/>
    </source>
</evidence>
<keyword evidence="3" id="KW-1185">Reference proteome</keyword>
<evidence type="ECO:0000313" key="2">
    <source>
        <dbReference type="EMBL" id="PPK96143.1"/>
    </source>
</evidence>
<reference evidence="2 3" key="1">
    <citation type="submission" date="2018-02" db="EMBL/GenBank/DDBJ databases">
        <title>Genomic Encyclopedia of Archaeal and Bacterial Type Strains, Phase II (KMG-II): from individual species to whole genera.</title>
        <authorList>
            <person name="Goeker M."/>
        </authorList>
    </citation>
    <scope>NUCLEOTIDE SEQUENCE [LARGE SCALE GENOMIC DNA]</scope>
    <source>
        <strain evidence="2 3">DSM 22857</strain>
    </source>
</reference>
<sequence length="117" mass="13212">MNGDDPARRAGLIGPDGTATPRYAQYLAHQRQHQAALAAREEAYARALRDPRALQQWPMTGRAYQDAVDDAFDRWLSLGHKREVEAALDALRSPDCTRTTEHPSHPPRHHHERNSNA</sequence>
<protein>
    <submittedName>
        <fullName evidence="2">Uncharacterized protein</fullName>
    </submittedName>
</protein>
<feature type="compositionally biased region" description="Basic residues" evidence="1">
    <location>
        <begin position="105"/>
        <end position="117"/>
    </location>
</feature>
<dbReference type="EMBL" id="PTJD01000005">
    <property type="protein sequence ID" value="PPK96143.1"/>
    <property type="molecule type" value="Genomic_DNA"/>
</dbReference>
<name>A0A2S6IPH4_9ACTN</name>
<accession>A0A2S6IPH4</accession>
<comment type="caution">
    <text evidence="2">The sequence shown here is derived from an EMBL/GenBank/DDBJ whole genome shotgun (WGS) entry which is preliminary data.</text>
</comment>
<evidence type="ECO:0000256" key="1">
    <source>
        <dbReference type="SAM" id="MobiDB-lite"/>
    </source>
</evidence>
<gene>
    <name evidence="2" type="ORF">CLV92_105245</name>
</gene>
<dbReference type="RefSeq" id="WP_104432504.1">
    <property type="nucleotide sequence ID" value="NZ_PTJD01000005.1"/>
</dbReference>
<dbReference type="AlphaFoldDB" id="A0A2S6IPH4"/>